<feature type="domain" description="P-granule-associated protein DEPS-1 first OB-fold" evidence="4">
    <location>
        <begin position="18"/>
        <end position="131"/>
    </location>
</feature>
<evidence type="ECO:0000313" key="5">
    <source>
        <dbReference type="EMBL" id="EYC44146.1"/>
    </source>
</evidence>
<keyword evidence="6" id="KW-1185">Reference proteome</keyword>
<dbReference type="OrthoDB" id="5806136at2759"/>
<name>A0A016WX36_9BILA</name>
<dbReference type="Proteomes" id="UP000024635">
    <property type="component" value="Unassembled WGS sequence"/>
</dbReference>
<organism evidence="5 6">
    <name type="scientific">Ancylostoma ceylanicum</name>
    <dbReference type="NCBI Taxonomy" id="53326"/>
    <lineage>
        <taxon>Eukaryota</taxon>
        <taxon>Metazoa</taxon>
        <taxon>Ecdysozoa</taxon>
        <taxon>Nematoda</taxon>
        <taxon>Chromadorea</taxon>
        <taxon>Rhabditida</taxon>
        <taxon>Rhabditina</taxon>
        <taxon>Rhabditomorpha</taxon>
        <taxon>Strongyloidea</taxon>
        <taxon>Ancylostomatidae</taxon>
        <taxon>Ancylostomatinae</taxon>
        <taxon>Ancylostoma</taxon>
    </lineage>
</organism>
<accession>A0A016WX36</accession>
<dbReference type="InterPro" id="IPR057143">
    <property type="entry name" value="OB_DEPS-1_2nd"/>
</dbReference>
<dbReference type="Pfam" id="PF24339">
    <property type="entry name" value="OB_DEPS-1_3rd"/>
    <property type="match status" value="1"/>
</dbReference>
<evidence type="ECO:0000259" key="3">
    <source>
        <dbReference type="Pfam" id="PF24342"/>
    </source>
</evidence>
<evidence type="ECO:0000259" key="4">
    <source>
        <dbReference type="Pfam" id="PF24343"/>
    </source>
</evidence>
<feature type="domain" description="P-granule-associated protein DEPS-1 second OB-fold" evidence="3">
    <location>
        <begin position="135"/>
        <end position="211"/>
    </location>
</feature>
<evidence type="ECO:0000259" key="1">
    <source>
        <dbReference type="Pfam" id="PF24339"/>
    </source>
</evidence>
<feature type="domain" description="P-granule-associated protein DEPS-1 third OB-fold" evidence="1">
    <location>
        <begin position="258"/>
        <end position="323"/>
    </location>
</feature>
<reference evidence="6" key="1">
    <citation type="journal article" date="2015" name="Nat. Genet.">
        <title>The genome and transcriptome of the zoonotic hookworm Ancylostoma ceylanicum identify infection-specific gene families.</title>
        <authorList>
            <person name="Schwarz E.M."/>
            <person name="Hu Y."/>
            <person name="Antoshechkin I."/>
            <person name="Miller M.M."/>
            <person name="Sternberg P.W."/>
            <person name="Aroian R.V."/>
        </authorList>
    </citation>
    <scope>NUCLEOTIDE SEQUENCE</scope>
    <source>
        <strain evidence="6">HY135</strain>
    </source>
</reference>
<dbReference type="AlphaFoldDB" id="A0A016WX36"/>
<comment type="caution">
    <text evidence="5">The sequence shown here is derived from an EMBL/GenBank/DDBJ whole genome shotgun (WGS) entry which is preliminary data.</text>
</comment>
<dbReference type="STRING" id="53326.A0A016WX36"/>
<dbReference type="InterPro" id="IPR057144">
    <property type="entry name" value="OB_DEPS-1_6th"/>
</dbReference>
<feature type="domain" description="P-granule-associated protein DEPS-1 sixth OB-fold" evidence="2">
    <location>
        <begin position="519"/>
        <end position="590"/>
    </location>
</feature>
<protein>
    <submittedName>
        <fullName evidence="5">Uncharacterized protein</fullName>
    </submittedName>
</protein>
<dbReference type="Pfam" id="PF24341">
    <property type="entry name" value="OB_DEPS-1_6th"/>
    <property type="match status" value="1"/>
</dbReference>
<dbReference type="EMBL" id="JARK01000071">
    <property type="protein sequence ID" value="EYC44146.1"/>
    <property type="molecule type" value="Genomic_DNA"/>
</dbReference>
<sequence length="691" mass="78764">MHFRTSLLDVDCAMKHVGLVVTDTQLAEAVVRNYVLEFKVNDKNECTHALAQVGHAAFRFEPNGAFDQVYVKNQKNFKRPVGVPVPLCSVALWLSGALLDRRRLERPLSFGDVIEWDDADVTNKLISRIRRVPPLFETRIYDGRSQVLVSGVVSPSDKFLFWSQYFPRIEIDSASSNDVLPNVSVSAWLNIAVDADRKLCIEFDSFENVECETSIVAAAPWNRNGSKYTTLTIPINDDGLESQIEEPEMSSYDGGWKQELHNYEGICTGGRLIFCKKLPHHSIVVALIKNLKDSVPLDTGVSCEFSAVWNEYEKRFIVTHYKTKGRVLRLAMNGLVRWYCWRRYSRLASLLRVIIVQIKTSVKAVEDYPNVFKSDDFGLIDDPDGVLSLLHLSPYQRSSVVVSLLDSPSLLTRFRFRIVDVQPDKGPKLKRWMEENKVEVQNSKGIVIDASTIYSKEHGSIFFDVPETFRSIISPGKMVTFSAVYKHEDKSFEVSNISLLPNEIPCVERRMLSLPHEKQRLFRVSVKKIRRKELDCLVESEEFGLIDVDSYTYLTNKDIQRTVWVMRSLPDLQQTSRPSRTPFVVVWCGDREPPEKDSQAQNDAEVADRPQSVLEALSAINPENAMDAAMERMGISKTQPHKVECTEEACAPKCPHMEMIMLMIETVPQFLELLEKSDVALYTKVVNKMFM</sequence>
<dbReference type="InterPro" id="IPR057139">
    <property type="entry name" value="OB_DEPS-1_1st"/>
</dbReference>
<dbReference type="Pfam" id="PF24342">
    <property type="entry name" value="OB_DEPS-1_2nd"/>
    <property type="match status" value="1"/>
</dbReference>
<dbReference type="InterPro" id="IPR057147">
    <property type="entry name" value="OB_DEPS-1_3rd"/>
</dbReference>
<evidence type="ECO:0000259" key="2">
    <source>
        <dbReference type="Pfam" id="PF24341"/>
    </source>
</evidence>
<dbReference type="Pfam" id="PF24343">
    <property type="entry name" value="OB_DEPS-1_1st"/>
    <property type="match status" value="1"/>
</dbReference>
<proteinExistence type="predicted"/>
<evidence type="ECO:0000313" key="6">
    <source>
        <dbReference type="Proteomes" id="UP000024635"/>
    </source>
</evidence>
<gene>
    <name evidence="5" type="primary">Acey_s0471.g2057</name>
    <name evidence="5" type="synonym">Acey-deps-1</name>
    <name evidence="5" type="ORF">Y032_0471g2057</name>
</gene>